<gene>
    <name evidence="2" type="ORF">ABS362_02890</name>
</gene>
<evidence type="ECO:0000313" key="2">
    <source>
        <dbReference type="EMBL" id="MER2996473.1"/>
    </source>
</evidence>
<feature type="chain" id="PRO_5045218411" evidence="1">
    <location>
        <begin position="20"/>
        <end position="304"/>
    </location>
</feature>
<dbReference type="PANTHER" id="PTHR41913">
    <property type="entry name" value="DUF1684 DOMAIN-CONTAINING PROTEIN"/>
    <property type="match status" value="1"/>
</dbReference>
<feature type="signal peptide" evidence="1">
    <location>
        <begin position="1"/>
        <end position="19"/>
    </location>
</feature>
<dbReference type="PANTHER" id="PTHR41913:SF1">
    <property type="entry name" value="DUF1684 DOMAIN-CONTAINING PROTEIN"/>
    <property type="match status" value="1"/>
</dbReference>
<evidence type="ECO:0000256" key="1">
    <source>
        <dbReference type="SAM" id="SignalP"/>
    </source>
</evidence>
<dbReference type="InterPro" id="IPR012467">
    <property type="entry name" value="DUF1684"/>
</dbReference>
<dbReference type="Proteomes" id="UP001476807">
    <property type="component" value="Unassembled WGS sequence"/>
</dbReference>
<evidence type="ECO:0000313" key="3">
    <source>
        <dbReference type="Proteomes" id="UP001476807"/>
    </source>
</evidence>
<reference evidence="2 3" key="1">
    <citation type="submission" date="2024-06" db="EMBL/GenBank/DDBJ databases">
        <title>Pontibacter populi HYL7-15.</title>
        <authorList>
            <person name="Kim M.K."/>
        </authorList>
    </citation>
    <scope>NUCLEOTIDE SEQUENCE [LARGE SCALE GENOMIC DNA]</scope>
    <source>
        <strain evidence="2 3">HYL7-15</strain>
    </source>
</reference>
<accession>A0ABV1RQ24</accession>
<name>A0ABV1RQ24_9BACT</name>
<sequence length="304" mass="33305">MKNNLLSAVLLTIVTLFSACNSTPETSPEDKAAYAATIDTWHAQRLDNLKKEDGWLALAGLFWLEPGENTFGSDSSNAIIFPEGKIADKAGVFILANNQVTVKLNEGADVQLDGKPVQEAIVYSSDSVDAPKLTHGSLTWFVIKRGDKYGVRLLDTESEIRKNFTGIDRYEVNPNYKIVAKLEPNTTGRKIAITNIVGQTSEEETPGALVFTIDGKEHKLDALKEGEELFIIFADKTNGHETYGAGRYLYTDLPDANGNVTIDFNKAYNPPCAFVTYATCPLPPKQNFLQVAIPAGEKAFEANH</sequence>
<proteinExistence type="predicted"/>
<dbReference type="Pfam" id="PF07920">
    <property type="entry name" value="DUF1684"/>
    <property type="match status" value="1"/>
</dbReference>
<dbReference type="RefSeq" id="WP_350410781.1">
    <property type="nucleotide sequence ID" value="NZ_JBEOKT010000002.1"/>
</dbReference>
<protein>
    <submittedName>
        <fullName evidence="2">DUF1684 domain-containing protein</fullName>
    </submittedName>
</protein>
<dbReference type="EMBL" id="JBEOKT010000002">
    <property type="protein sequence ID" value="MER2996473.1"/>
    <property type="molecule type" value="Genomic_DNA"/>
</dbReference>
<keyword evidence="1" id="KW-0732">Signal</keyword>
<dbReference type="PROSITE" id="PS51257">
    <property type="entry name" value="PROKAR_LIPOPROTEIN"/>
    <property type="match status" value="1"/>
</dbReference>
<organism evidence="2 3">
    <name type="scientific">Pontibacter populi</name>
    <dbReference type="NCBI Taxonomy" id="890055"/>
    <lineage>
        <taxon>Bacteria</taxon>
        <taxon>Pseudomonadati</taxon>
        <taxon>Bacteroidota</taxon>
        <taxon>Cytophagia</taxon>
        <taxon>Cytophagales</taxon>
        <taxon>Hymenobacteraceae</taxon>
        <taxon>Pontibacter</taxon>
    </lineage>
</organism>
<comment type="caution">
    <text evidence="2">The sequence shown here is derived from an EMBL/GenBank/DDBJ whole genome shotgun (WGS) entry which is preliminary data.</text>
</comment>
<keyword evidence="3" id="KW-1185">Reference proteome</keyword>